<feature type="domain" description="Carrier" evidence="6">
    <location>
        <begin position="951"/>
        <end position="1025"/>
    </location>
</feature>
<protein>
    <submittedName>
        <fullName evidence="7">Amino acid adenylation enzyme/thioester reductase family protein</fullName>
    </submittedName>
</protein>
<evidence type="ECO:0000256" key="1">
    <source>
        <dbReference type="ARBA" id="ARBA00001957"/>
    </source>
</evidence>
<dbReference type="InterPro" id="IPR025110">
    <property type="entry name" value="AMP-bd_C"/>
</dbReference>
<evidence type="ECO:0000259" key="6">
    <source>
        <dbReference type="PROSITE" id="PS50075"/>
    </source>
</evidence>
<dbReference type="Gene3D" id="3.40.50.720">
    <property type="entry name" value="NAD(P)-binding Rossmann-like Domain"/>
    <property type="match status" value="1"/>
</dbReference>
<dbReference type="GO" id="GO:0016874">
    <property type="term" value="F:ligase activity"/>
    <property type="evidence" value="ECO:0007669"/>
    <property type="project" value="UniProtKB-KW"/>
</dbReference>
<dbReference type="Pfam" id="PF00501">
    <property type="entry name" value="AMP-binding"/>
    <property type="match status" value="1"/>
</dbReference>
<sequence length="1276" mass="146830">MKKEITIYPLTSAQKSISIIDKFYHNPSYVNLGITIRFKGQLDNNLLNNAINLVVMQNDALRTRLKNESNDIFQYFPEYNEHPVELLDFSYKKGLEDYYQWAQDVTTRAFQFYDSDLCYFAMLKFSNNESGLFIKCHHIIVDFWAIILLVNQVAKNCQRSVNEAVLEIHEPSYVEYIKKENNYLSSSRFFTDRDYWQRKIEVLPDTNLFMKRGSSSLEARRKSYRIPLEISSRINEVCNQNKISPFILFCSVLSIYFWKKEGREQIVIGTTVLNRTTLKEKNTIGAFFNNLPFIVDLDPSLSFKEYLNYLNIEWLTMLRYSSYPYVNILKQFRKTQKVNDNLFDFTLTFLNANLDPGQIEFELESHFNGQEVNALRVNINEMKSIGLFHLDYDYSTDVLKEAEIEDINRSLLNLVQDGMKYPNKSVGNLNMLSDSEQQLILSMFNQTEMEFQPEKTIIHLFVETVRKIPEKIALVFENNQLTYQELNNRSNKLARFLLKKGVAKEEIVGFSVDRSFDLVVGILGILKSGAAYLPIDPSYPRERIEHMLRDSNCRFLLTNCSNHNHLKTEVEVIDLSNSEIWEGTADGLVCTLRPNDLAYLIYTSGSTGMPKGVMIEHRAISNFVHSITKEIDFTYKTIISITTLSFDIFFMETLLPLIVGLRVIIANNEELASPRLLSDLIVRYQVDVLQATPARLNIMLNSSTCLNQLSLIMVGGEVFPQSLLSRLKKITKAQIYNMYGPTETTIWSSTKRLDDADQLTIGRPIGNTKFYIQDKYQTPVPIGILGEIFIAGEGVARGYLNRPELTNEKFLSNPFFPGTRMYKTGDLGKWLANGEIEYIGRNDNQVKIRGFRIELSEIEECLLKNEDIIQAVVTTYQHLDRALLCAFLVGSVELPVSELRQHMMGYLPEFMIPNRFIWLPALPLTPNGKVDRKSLPNPTWSEDVKANEYIAPRDGIEQRMADIWSKTLNVIKVGIDDDFFELGGDSLAILEILSSSLSEAWKISAQEFYEHPTIRSLSLEIKERDYVTYQNKKTSVYMSHVPSYFEVLNRFIVQGEVNTGSILLTGATGFLGIHILKELLNNQLVAKVYCIVRGADFERRFRDSLYFYFPQVASELINQKIILVNGDITKKRFGLLSDEYQELVGNVTSVIHAAAMVKHYGSYSDFERINVNGTQEIVDFCRENDMHLSFISTTSVSGNFMSEKVFIKDFTENDLYNGQDYKSNVYVRSKFEAESLILEEVEKGLKATIFRVGILTSRISDGQFQVNIEENAFYRN</sequence>
<keyword evidence="5" id="KW-0436">Ligase</keyword>
<keyword evidence="3" id="KW-0596">Phosphopantetheine</keyword>
<dbReference type="Proteomes" id="UP000005262">
    <property type="component" value="Chromosome"/>
</dbReference>
<proteinExistence type="inferred from homology"/>
<dbReference type="HOGENOM" id="CLU_000022_2_4_9"/>
<evidence type="ECO:0000256" key="4">
    <source>
        <dbReference type="ARBA" id="ARBA00022553"/>
    </source>
</evidence>
<comment type="cofactor">
    <cofactor evidence="1">
        <name>pantetheine 4'-phosphate</name>
        <dbReference type="ChEBI" id="CHEBI:47942"/>
    </cofactor>
</comment>
<dbReference type="PANTHER" id="PTHR44845">
    <property type="entry name" value="CARRIER DOMAIN-CONTAINING PROTEIN"/>
    <property type="match status" value="1"/>
</dbReference>
<dbReference type="InterPro" id="IPR045851">
    <property type="entry name" value="AMP-bd_C_sf"/>
</dbReference>
<dbReference type="InterPro" id="IPR001242">
    <property type="entry name" value="Condensation_dom"/>
</dbReference>
<evidence type="ECO:0000313" key="8">
    <source>
        <dbReference type="Proteomes" id="UP000005262"/>
    </source>
</evidence>
<reference evidence="7 8" key="1">
    <citation type="journal article" date="2012" name="J. Bacteriol.">
        <title>Complete genome sequences of Desulfosporosinus orientis DSM765T, Desulfosporosinus youngiae DSM17734T, Desulfosporosinus meridiei DSM13257T, and Desulfosporosinus acidiphilus DSM22704T.</title>
        <authorList>
            <person name="Pester M."/>
            <person name="Brambilla E."/>
            <person name="Alazard D."/>
            <person name="Rattei T."/>
            <person name="Weinmaier T."/>
            <person name="Han J."/>
            <person name="Lucas S."/>
            <person name="Lapidus A."/>
            <person name="Cheng J.F."/>
            <person name="Goodwin L."/>
            <person name="Pitluck S."/>
            <person name="Peters L."/>
            <person name="Ovchinnikova G."/>
            <person name="Teshima H."/>
            <person name="Detter J.C."/>
            <person name="Han C.S."/>
            <person name="Tapia R."/>
            <person name="Land M.L."/>
            <person name="Hauser L."/>
            <person name="Kyrpides N.C."/>
            <person name="Ivanova N.N."/>
            <person name="Pagani I."/>
            <person name="Huntmann M."/>
            <person name="Wei C.L."/>
            <person name="Davenport K.W."/>
            <person name="Daligault H."/>
            <person name="Chain P.S."/>
            <person name="Chen A."/>
            <person name="Mavromatis K."/>
            <person name="Markowitz V."/>
            <person name="Szeto E."/>
            <person name="Mikhailova N."/>
            <person name="Pati A."/>
            <person name="Wagner M."/>
            <person name="Woyke T."/>
            <person name="Ollivier B."/>
            <person name="Klenk H.P."/>
            <person name="Spring S."/>
            <person name="Loy A."/>
        </authorList>
    </citation>
    <scope>NUCLEOTIDE SEQUENCE [LARGE SCALE GENOMIC DNA]</scope>
    <source>
        <strain evidence="8">ATCC BAA-275 / DSM 13257 / NCIMB 13706 / S10</strain>
    </source>
</reference>
<dbReference type="NCBIfam" id="TIGR01733">
    <property type="entry name" value="AA-adenyl-dom"/>
    <property type="match status" value="1"/>
</dbReference>
<keyword evidence="8" id="KW-1185">Reference proteome</keyword>
<dbReference type="PROSITE" id="PS00455">
    <property type="entry name" value="AMP_BINDING"/>
    <property type="match status" value="1"/>
</dbReference>
<accession>J7IWV0</accession>
<dbReference type="PROSITE" id="PS50075">
    <property type="entry name" value="CARRIER"/>
    <property type="match status" value="1"/>
</dbReference>
<keyword evidence="4" id="KW-0597">Phosphoprotein</keyword>
<comment type="similarity">
    <text evidence="2">Belongs to the ATP-dependent AMP-binding enzyme family.</text>
</comment>
<gene>
    <name evidence="7" type="ordered locus">Desmer_4401</name>
</gene>
<dbReference type="Pfam" id="PF00668">
    <property type="entry name" value="Condensation"/>
    <property type="match status" value="1"/>
</dbReference>
<evidence type="ECO:0000313" key="7">
    <source>
        <dbReference type="EMBL" id="AFQ46210.1"/>
    </source>
</evidence>
<dbReference type="Pfam" id="PF13193">
    <property type="entry name" value="AMP-binding_C"/>
    <property type="match status" value="1"/>
</dbReference>
<dbReference type="Gene3D" id="3.30.300.30">
    <property type="match status" value="1"/>
</dbReference>
<dbReference type="PIRSF" id="PIRSF001617">
    <property type="entry name" value="Alpha-AR"/>
    <property type="match status" value="1"/>
</dbReference>
<dbReference type="Gene3D" id="3.30.559.30">
    <property type="entry name" value="Nonribosomal peptide synthetase, condensation domain"/>
    <property type="match status" value="1"/>
</dbReference>
<dbReference type="SUPFAM" id="SSF47336">
    <property type="entry name" value="ACP-like"/>
    <property type="match status" value="1"/>
</dbReference>
<dbReference type="CDD" id="cd05930">
    <property type="entry name" value="A_NRPS"/>
    <property type="match status" value="1"/>
</dbReference>
<dbReference type="InterPro" id="IPR023213">
    <property type="entry name" value="CAT-like_dom_sf"/>
</dbReference>
<dbReference type="PRINTS" id="PR00154">
    <property type="entry name" value="AMPBINDING"/>
</dbReference>
<reference evidence="8" key="2">
    <citation type="submission" date="2012-08" db="EMBL/GenBank/DDBJ databases">
        <title>Finished genome of Desulfosporosinus meridiei DSM 13257.</title>
        <authorList>
            <person name="Huntemann M."/>
            <person name="Wei C.-L."/>
            <person name="Han J."/>
            <person name="Detter J.C."/>
            <person name="Han C."/>
            <person name="Davenport K."/>
            <person name="Daligault H."/>
            <person name="Erkkila T."/>
            <person name="Gu W."/>
            <person name="Munk A.C.C."/>
            <person name="Teshima H."/>
            <person name="Xu Y."/>
            <person name="Chain P."/>
            <person name="Tapia R."/>
            <person name="Chen A."/>
            <person name="Krypides N."/>
            <person name="Mavromatis K."/>
            <person name="Markowitz V."/>
            <person name="Szeto E."/>
            <person name="Ivanova N."/>
            <person name="Mikhailova N."/>
            <person name="Ovchinnikova G."/>
            <person name="Pagani I."/>
            <person name="Pati A."/>
            <person name="Goodwin L."/>
            <person name="Peters L."/>
            <person name="Pitluck S."/>
            <person name="Woyke T."/>
            <person name="Pester M."/>
            <person name="Spring S."/>
            <person name="Ollivier B."/>
            <person name="Rattei T."/>
            <person name="Klenk H.-P."/>
            <person name="Wagner M."/>
            <person name="Loy A."/>
        </authorList>
    </citation>
    <scope>NUCLEOTIDE SEQUENCE [LARGE SCALE GENOMIC DNA]</scope>
    <source>
        <strain evidence="8">ATCC BAA-275 / DSM 13257 / NCIMB 13706 / S10</strain>
    </source>
</reference>
<dbReference type="Gene3D" id="2.30.38.10">
    <property type="entry name" value="Luciferase, Domain 3"/>
    <property type="match status" value="1"/>
</dbReference>
<organism evidence="7 8">
    <name type="scientific">Desulfosporosinus meridiei (strain ATCC BAA-275 / DSM 13257 / KCTC 12902 / NCIMB 13706 / S10)</name>
    <dbReference type="NCBI Taxonomy" id="768704"/>
    <lineage>
        <taxon>Bacteria</taxon>
        <taxon>Bacillati</taxon>
        <taxon>Bacillota</taxon>
        <taxon>Clostridia</taxon>
        <taxon>Eubacteriales</taxon>
        <taxon>Desulfitobacteriaceae</taxon>
        <taxon>Desulfosporosinus</taxon>
    </lineage>
</organism>
<dbReference type="AlphaFoldDB" id="J7IWV0"/>
<dbReference type="InterPro" id="IPR020845">
    <property type="entry name" value="AMP-binding_CS"/>
</dbReference>
<dbReference type="Gene3D" id="3.40.50.980">
    <property type="match status" value="2"/>
</dbReference>
<dbReference type="SUPFAM" id="SSF51735">
    <property type="entry name" value="NAD(P)-binding Rossmann-fold domains"/>
    <property type="match status" value="1"/>
</dbReference>
<dbReference type="EMBL" id="CP003629">
    <property type="protein sequence ID" value="AFQ46210.1"/>
    <property type="molecule type" value="Genomic_DNA"/>
</dbReference>
<dbReference type="PANTHER" id="PTHR44845:SF7">
    <property type="entry name" value="PLIPASTATIN SYNTHASE SUBUNIT D"/>
    <property type="match status" value="1"/>
</dbReference>
<evidence type="ECO:0000256" key="2">
    <source>
        <dbReference type="ARBA" id="ARBA00006432"/>
    </source>
</evidence>
<dbReference type="KEGG" id="dmi:Desmer_4401"/>
<dbReference type="FunFam" id="3.40.50.980:FF:000001">
    <property type="entry name" value="Non-ribosomal peptide synthetase"/>
    <property type="match status" value="1"/>
</dbReference>
<dbReference type="Pfam" id="PF00550">
    <property type="entry name" value="PP-binding"/>
    <property type="match status" value="1"/>
</dbReference>
<dbReference type="Gene3D" id="1.10.1200.10">
    <property type="entry name" value="ACP-like"/>
    <property type="match status" value="1"/>
</dbReference>
<dbReference type="FunFam" id="2.30.38.10:FF:000001">
    <property type="entry name" value="Non-ribosomal peptide synthetase PvdI"/>
    <property type="match status" value="1"/>
</dbReference>
<dbReference type="InterPro" id="IPR020459">
    <property type="entry name" value="AMP-binding"/>
</dbReference>
<dbReference type="Pfam" id="PF07993">
    <property type="entry name" value="NAD_binding_4"/>
    <property type="match status" value="1"/>
</dbReference>
<dbReference type="InterPro" id="IPR009081">
    <property type="entry name" value="PP-bd_ACP"/>
</dbReference>
<dbReference type="OrthoDB" id="9778383at2"/>
<evidence type="ECO:0000256" key="5">
    <source>
        <dbReference type="ARBA" id="ARBA00022598"/>
    </source>
</evidence>
<dbReference type="SUPFAM" id="SSF56801">
    <property type="entry name" value="Acetyl-CoA synthetase-like"/>
    <property type="match status" value="1"/>
</dbReference>
<dbReference type="InterPro" id="IPR013120">
    <property type="entry name" value="FAR_NAD-bd"/>
</dbReference>
<dbReference type="InterPro" id="IPR010071">
    <property type="entry name" value="AA_adenyl_dom"/>
</dbReference>
<dbReference type="SUPFAM" id="SSF52777">
    <property type="entry name" value="CoA-dependent acyltransferases"/>
    <property type="match status" value="2"/>
</dbReference>
<dbReference type="Gene3D" id="3.30.559.10">
    <property type="entry name" value="Chloramphenicol acetyltransferase-like domain"/>
    <property type="match status" value="1"/>
</dbReference>
<dbReference type="STRING" id="768704.Desmer_4401"/>
<dbReference type="InterPro" id="IPR000873">
    <property type="entry name" value="AMP-dep_synth/lig_dom"/>
</dbReference>
<dbReference type="GO" id="GO:0008610">
    <property type="term" value="P:lipid biosynthetic process"/>
    <property type="evidence" value="ECO:0007669"/>
    <property type="project" value="UniProtKB-ARBA"/>
</dbReference>
<dbReference type="eggNOG" id="COG1020">
    <property type="taxonomic scope" value="Bacteria"/>
</dbReference>
<dbReference type="InterPro" id="IPR036736">
    <property type="entry name" value="ACP-like_sf"/>
</dbReference>
<dbReference type="FunFam" id="3.40.50.12780:FF:000012">
    <property type="entry name" value="Non-ribosomal peptide synthetase"/>
    <property type="match status" value="1"/>
</dbReference>
<dbReference type="InterPro" id="IPR036291">
    <property type="entry name" value="NAD(P)-bd_dom_sf"/>
</dbReference>
<evidence type="ECO:0000256" key="3">
    <source>
        <dbReference type="ARBA" id="ARBA00022450"/>
    </source>
</evidence>
<dbReference type="RefSeq" id="WP_014905116.1">
    <property type="nucleotide sequence ID" value="NC_018515.1"/>
</dbReference>
<name>J7IWV0_DESMD</name>